<proteinExistence type="predicted"/>
<dbReference type="SUPFAM" id="SSF53098">
    <property type="entry name" value="Ribonuclease H-like"/>
    <property type="match status" value="1"/>
</dbReference>
<dbReference type="VEuPathDB" id="FungiDB:FUN_023901"/>
<accession>A0A2N1M6S6</accession>
<reference evidence="1 2" key="1">
    <citation type="submission" date="2016-04" db="EMBL/GenBank/DDBJ databases">
        <title>Genome analyses suggest a sexual origin of heterokaryosis in a supposedly ancient asexual fungus.</title>
        <authorList>
            <person name="Ropars J."/>
            <person name="Sedzielewska K."/>
            <person name="Noel J."/>
            <person name="Charron P."/>
            <person name="Farinelli L."/>
            <person name="Marton T."/>
            <person name="Kruger M."/>
            <person name="Pelin A."/>
            <person name="Brachmann A."/>
            <person name="Corradi N."/>
        </authorList>
    </citation>
    <scope>NUCLEOTIDE SEQUENCE [LARGE SCALE GENOMIC DNA]</scope>
    <source>
        <strain evidence="1 2">C2</strain>
    </source>
</reference>
<evidence type="ECO:0000313" key="2">
    <source>
        <dbReference type="Proteomes" id="UP000233469"/>
    </source>
</evidence>
<dbReference type="AlphaFoldDB" id="A0A2N1M6S6"/>
<organism evidence="1 2">
    <name type="scientific">Rhizophagus irregularis</name>
    <dbReference type="NCBI Taxonomy" id="588596"/>
    <lineage>
        <taxon>Eukaryota</taxon>
        <taxon>Fungi</taxon>
        <taxon>Fungi incertae sedis</taxon>
        <taxon>Mucoromycota</taxon>
        <taxon>Glomeromycotina</taxon>
        <taxon>Glomeromycetes</taxon>
        <taxon>Glomerales</taxon>
        <taxon>Glomeraceae</taxon>
        <taxon>Rhizophagus</taxon>
    </lineage>
</organism>
<evidence type="ECO:0000313" key="1">
    <source>
        <dbReference type="EMBL" id="PKK57319.1"/>
    </source>
</evidence>
<dbReference type="Proteomes" id="UP000233469">
    <property type="component" value="Unassembled WGS sequence"/>
</dbReference>
<sequence length="112" mass="13020">MSWKKKLIILKPAIAMLKASLISNISLNIHKESEKLEELYPTVHEWKVIKEIVELLNPFEAATRLLSVVKYPTIGFIYPCICNLREKLEIDFTSLKLMMQNIAEMQYSQLPL</sequence>
<reference evidence="1 2" key="2">
    <citation type="submission" date="2017-10" db="EMBL/GenBank/DDBJ databases">
        <title>Extensive intraspecific genome diversity in a model arbuscular mycorrhizal fungus.</title>
        <authorList>
            <person name="Chen E.C.H."/>
            <person name="Morin E."/>
            <person name="Baudet D."/>
            <person name="Noel J."/>
            <person name="Ndikumana S."/>
            <person name="Charron P."/>
            <person name="St-Onge C."/>
            <person name="Giorgi J."/>
            <person name="Grigoriev I.V."/>
            <person name="Roux C."/>
            <person name="Martin F.M."/>
            <person name="Corradi N."/>
        </authorList>
    </citation>
    <scope>NUCLEOTIDE SEQUENCE [LARGE SCALE GENOMIC DNA]</scope>
    <source>
        <strain evidence="1 2">C2</strain>
    </source>
</reference>
<protein>
    <submittedName>
        <fullName evidence="1">Uncharacterized protein</fullName>
    </submittedName>
</protein>
<gene>
    <name evidence="1" type="ORF">RhiirC2_798253</name>
</gene>
<name>A0A2N1M6S6_9GLOM</name>
<dbReference type="EMBL" id="LLXL01004507">
    <property type="protein sequence ID" value="PKK57319.1"/>
    <property type="molecule type" value="Genomic_DNA"/>
</dbReference>
<comment type="caution">
    <text evidence="1">The sequence shown here is derived from an EMBL/GenBank/DDBJ whole genome shotgun (WGS) entry which is preliminary data.</text>
</comment>
<dbReference type="InterPro" id="IPR012337">
    <property type="entry name" value="RNaseH-like_sf"/>
</dbReference>